<dbReference type="GO" id="GO:0006559">
    <property type="term" value="P:L-phenylalanine catabolic process"/>
    <property type="evidence" value="ECO:0007669"/>
    <property type="project" value="TreeGrafter"/>
</dbReference>
<evidence type="ECO:0000259" key="3">
    <source>
        <dbReference type="PROSITE" id="PS50405"/>
    </source>
</evidence>
<dbReference type="FunFam" id="1.20.1050.10:FF:000010">
    <property type="entry name" value="Maleylacetoacetate isomerase isoform 1"/>
    <property type="match status" value="1"/>
</dbReference>
<dbReference type="PROSITE" id="PS50405">
    <property type="entry name" value="GST_CTER"/>
    <property type="match status" value="1"/>
</dbReference>
<dbReference type="SFLD" id="SFLDS00019">
    <property type="entry name" value="Glutathione_Transferase_(cytos"/>
    <property type="match status" value="1"/>
</dbReference>
<dbReference type="CDD" id="cd03191">
    <property type="entry name" value="GST_C_Zeta"/>
    <property type="match status" value="1"/>
</dbReference>
<comment type="caution">
    <text evidence="4">The sequence shown here is derived from an EMBL/GenBank/DDBJ whole genome shotgun (WGS) entry which is preliminary data.</text>
</comment>
<dbReference type="PROSITE" id="PS50404">
    <property type="entry name" value="GST_NTER"/>
    <property type="match status" value="1"/>
</dbReference>
<dbReference type="InterPro" id="IPR010987">
    <property type="entry name" value="Glutathione-S-Trfase_C-like"/>
</dbReference>
<dbReference type="InterPro" id="IPR034330">
    <property type="entry name" value="GST_Zeta_C"/>
</dbReference>
<dbReference type="Proteomes" id="UP000794436">
    <property type="component" value="Unassembled WGS sequence"/>
</dbReference>
<accession>A0A8K1CFL6</accession>
<evidence type="ECO:0000256" key="1">
    <source>
        <dbReference type="ARBA" id="ARBA00010007"/>
    </source>
</evidence>
<dbReference type="SFLD" id="SFLDG00358">
    <property type="entry name" value="Main_(cytGST)"/>
    <property type="match status" value="1"/>
</dbReference>
<sequence length="219" mass="24421">MMGTNEELPVLCSYWQSSCSWRVRIGLAWKGIAYTTMRVLTDDGEFTDEYVQLNPSKRLPALIIDGHVLTQSASILEYLEETRPEKPLLSAEPLARARVRTICQLIAADIQPMQNLGMIEKVVEDLPKEEQAAKTSAWGKHWIHRGFLGLEQELARTAGKFCVGDSVTMADLFLVPQVYNANRFGVDMSEFPTIARISAELSLIPAFQVSHPSTQPGAQ</sequence>
<evidence type="ECO:0000259" key="2">
    <source>
        <dbReference type="PROSITE" id="PS50404"/>
    </source>
</evidence>
<dbReference type="GO" id="GO:0006749">
    <property type="term" value="P:glutathione metabolic process"/>
    <property type="evidence" value="ECO:0007669"/>
    <property type="project" value="TreeGrafter"/>
</dbReference>
<dbReference type="InterPro" id="IPR036249">
    <property type="entry name" value="Thioredoxin-like_sf"/>
</dbReference>
<dbReference type="SUPFAM" id="SSF52833">
    <property type="entry name" value="Thioredoxin-like"/>
    <property type="match status" value="1"/>
</dbReference>
<evidence type="ECO:0008006" key="6">
    <source>
        <dbReference type="Google" id="ProtNLM"/>
    </source>
</evidence>
<dbReference type="GO" id="GO:0004364">
    <property type="term" value="F:glutathione transferase activity"/>
    <property type="evidence" value="ECO:0007669"/>
    <property type="project" value="TreeGrafter"/>
</dbReference>
<dbReference type="InterPro" id="IPR004045">
    <property type="entry name" value="Glutathione_S-Trfase_N"/>
</dbReference>
<feature type="domain" description="GST C-terminal" evidence="3">
    <location>
        <begin position="92"/>
        <end position="219"/>
    </location>
</feature>
<dbReference type="EMBL" id="SPLM01000077">
    <property type="protein sequence ID" value="TMW61287.1"/>
    <property type="molecule type" value="Genomic_DNA"/>
</dbReference>
<dbReference type="PANTHER" id="PTHR42673:SF4">
    <property type="entry name" value="MALEYLACETOACETATE ISOMERASE"/>
    <property type="match status" value="1"/>
</dbReference>
<name>A0A8K1CFL6_PYTOL</name>
<dbReference type="GO" id="GO:0016034">
    <property type="term" value="F:maleylacetoacetate isomerase activity"/>
    <property type="evidence" value="ECO:0007669"/>
    <property type="project" value="TreeGrafter"/>
</dbReference>
<reference evidence="4" key="1">
    <citation type="submission" date="2019-03" db="EMBL/GenBank/DDBJ databases">
        <title>Long read genome sequence of the mycoparasitic Pythium oligandrum ATCC 38472 isolated from sugarbeet rhizosphere.</title>
        <authorList>
            <person name="Gaulin E."/>
        </authorList>
    </citation>
    <scope>NUCLEOTIDE SEQUENCE</scope>
    <source>
        <strain evidence="4">ATCC 38472_TT</strain>
    </source>
</reference>
<dbReference type="Gene3D" id="3.40.30.10">
    <property type="entry name" value="Glutaredoxin"/>
    <property type="match status" value="1"/>
</dbReference>
<dbReference type="NCBIfam" id="TIGR01262">
    <property type="entry name" value="maiA"/>
    <property type="match status" value="1"/>
</dbReference>
<protein>
    <recommendedName>
        <fullName evidence="6">Maleylacetoacetate isomerase</fullName>
    </recommendedName>
</protein>
<dbReference type="OrthoDB" id="202840at2759"/>
<organism evidence="4 5">
    <name type="scientific">Pythium oligandrum</name>
    <name type="common">Mycoparasitic fungus</name>
    <dbReference type="NCBI Taxonomy" id="41045"/>
    <lineage>
        <taxon>Eukaryota</taxon>
        <taxon>Sar</taxon>
        <taxon>Stramenopiles</taxon>
        <taxon>Oomycota</taxon>
        <taxon>Peronosporomycetes</taxon>
        <taxon>Pythiales</taxon>
        <taxon>Pythiaceae</taxon>
        <taxon>Pythium</taxon>
    </lineage>
</organism>
<dbReference type="GO" id="GO:0005737">
    <property type="term" value="C:cytoplasm"/>
    <property type="evidence" value="ECO:0007669"/>
    <property type="project" value="InterPro"/>
</dbReference>
<feature type="domain" description="GST N-terminal" evidence="2">
    <location>
        <begin position="7"/>
        <end position="87"/>
    </location>
</feature>
<dbReference type="InterPro" id="IPR040079">
    <property type="entry name" value="Glutathione_S-Trfase"/>
</dbReference>
<evidence type="ECO:0000313" key="5">
    <source>
        <dbReference type="Proteomes" id="UP000794436"/>
    </source>
</evidence>
<dbReference type="InterPro" id="IPR036282">
    <property type="entry name" value="Glutathione-S-Trfase_C_sf"/>
</dbReference>
<gene>
    <name evidence="4" type="ORF">Poli38472_013750</name>
</gene>
<proteinExistence type="inferred from homology"/>
<dbReference type="AlphaFoldDB" id="A0A8K1CFL6"/>
<dbReference type="InterPro" id="IPR005955">
    <property type="entry name" value="GST_Zeta"/>
</dbReference>
<comment type="similarity">
    <text evidence="1">Belongs to the GST superfamily. Zeta family.</text>
</comment>
<dbReference type="PANTHER" id="PTHR42673">
    <property type="entry name" value="MALEYLACETOACETATE ISOMERASE"/>
    <property type="match status" value="1"/>
</dbReference>
<dbReference type="Gene3D" id="1.20.1050.10">
    <property type="match status" value="1"/>
</dbReference>
<dbReference type="Pfam" id="PF13409">
    <property type="entry name" value="GST_N_2"/>
    <property type="match status" value="1"/>
</dbReference>
<keyword evidence="5" id="KW-1185">Reference proteome</keyword>
<dbReference type="SUPFAM" id="SSF47616">
    <property type="entry name" value="GST C-terminal domain-like"/>
    <property type="match status" value="1"/>
</dbReference>
<evidence type="ECO:0000313" key="4">
    <source>
        <dbReference type="EMBL" id="TMW61287.1"/>
    </source>
</evidence>